<sequence>MRSLRLSDNVLTKEGIEIHFASNHLGHYLLTKNLLDYFRPNGRIVIVSSGLYKNATTIPPYEDLISLSAVERTPPALHYSNSKLANCLHAVYLDEFLKTSNDDRHKSLKVVSLRPGFVRGTELGRHVPWILRTLASPVIWLFSINLDQGTETILHCATTEYETLESGKLYSESKVAPYTEAVTSEAAKQLYELSEKLLEHGKSIGASSSDDN</sequence>
<reference evidence="2" key="1">
    <citation type="submission" date="2022-11" db="UniProtKB">
        <authorList>
            <consortium name="WormBaseParasite"/>
        </authorList>
    </citation>
    <scope>IDENTIFICATION</scope>
</reference>
<evidence type="ECO:0000313" key="2">
    <source>
        <dbReference type="WBParaSite" id="ES5_v2.g10172.t1"/>
    </source>
</evidence>
<proteinExistence type="predicted"/>
<name>A0AC34EZM1_9BILA</name>
<organism evidence="1 2">
    <name type="scientific">Panagrolaimus sp. ES5</name>
    <dbReference type="NCBI Taxonomy" id="591445"/>
    <lineage>
        <taxon>Eukaryota</taxon>
        <taxon>Metazoa</taxon>
        <taxon>Ecdysozoa</taxon>
        <taxon>Nematoda</taxon>
        <taxon>Chromadorea</taxon>
        <taxon>Rhabditida</taxon>
        <taxon>Tylenchina</taxon>
        <taxon>Panagrolaimomorpha</taxon>
        <taxon>Panagrolaimoidea</taxon>
        <taxon>Panagrolaimidae</taxon>
        <taxon>Panagrolaimus</taxon>
    </lineage>
</organism>
<evidence type="ECO:0000313" key="1">
    <source>
        <dbReference type="Proteomes" id="UP000887579"/>
    </source>
</evidence>
<dbReference type="Proteomes" id="UP000887579">
    <property type="component" value="Unplaced"/>
</dbReference>
<protein>
    <submittedName>
        <fullName evidence="2">Uncharacterized protein</fullName>
    </submittedName>
</protein>
<accession>A0AC34EZM1</accession>
<dbReference type="WBParaSite" id="ES5_v2.g10172.t1">
    <property type="protein sequence ID" value="ES5_v2.g10172.t1"/>
    <property type="gene ID" value="ES5_v2.g10172"/>
</dbReference>